<feature type="domain" description="GmrSD restriction endonucleases N-terminal" evidence="1">
    <location>
        <begin position="25"/>
        <end position="205"/>
    </location>
</feature>
<accession>A0ABR7G5Y2</accession>
<keyword evidence="3" id="KW-1185">Reference proteome</keyword>
<proteinExistence type="predicted"/>
<comment type="caution">
    <text evidence="2">The sequence shown here is derived from an EMBL/GenBank/DDBJ whole genome shotgun (WGS) entry which is preliminary data.</text>
</comment>
<evidence type="ECO:0000313" key="3">
    <source>
        <dbReference type="Proteomes" id="UP000631576"/>
    </source>
</evidence>
<evidence type="ECO:0000259" key="1">
    <source>
        <dbReference type="Pfam" id="PF03235"/>
    </source>
</evidence>
<dbReference type="RefSeq" id="WP_118738486.1">
    <property type="nucleotide sequence ID" value="NZ_JACOPE010000001.1"/>
</dbReference>
<dbReference type="PANTHER" id="PTHR39639">
    <property type="entry name" value="CHROMOSOME 16, WHOLE GENOME SHOTGUN SEQUENCE"/>
    <property type="match status" value="1"/>
</dbReference>
<dbReference type="EMBL" id="JACOPE010000001">
    <property type="protein sequence ID" value="MBC5682845.1"/>
    <property type="molecule type" value="Genomic_DNA"/>
</dbReference>
<dbReference type="Proteomes" id="UP000631576">
    <property type="component" value="Unassembled WGS sequence"/>
</dbReference>
<reference evidence="2 3" key="1">
    <citation type="submission" date="2020-08" db="EMBL/GenBank/DDBJ databases">
        <title>Genome public.</title>
        <authorList>
            <person name="Liu C."/>
            <person name="Sun Q."/>
        </authorList>
    </citation>
    <scope>NUCLEOTIDE SEQUENCE [LARGE SCALE GENOMIC DNA]</scope>
    <source>
        <strain evidence="2 3">NSJ-13</strain>
    </source>
</reference>
<evidence type="ECO:0000313" key="2">
    <source>
        <dbReference type="EMBL" id="MBC5682845.1"/>
    </source>
</evidence>
<dbReference type="InterPro" id="IPR004919">
    <property type="entry name" value="GmrSD_N"/>
</dbReference>
<dbReference type="PANTHER" id="PTHR39639:SF1">
    <property type="entry name" value="DUF262 DOMAIN-CONTAINING PROTEIN"/>
    <property type="match status" value="1"/>
</dbReference>
<sequence>MAESLLEIYNQISIQQYKTDMGFKSLVEGVQDNIFVIPEYQRKYRWTKEQVEELATSLIRDLPIPPIYTFRNELGQLEILDGQQRVMSLFFYFIGKFFKSPKESVFDYSDLNVRNDCKFEEALEEKYDNIVPTQFFMTLNGEKYDISYETLPVMLKRKIDYRSISVIEIKIAEIEKRDVTLHKIFTNLNNGGTRLSNQELRNGIYPCEFSRMINSLNKQNKNWRKLYGRIDEECKDIEFLYRFCAMKKYVEYDGINFRVNNYKNSINKLIDCFAEAAYDFEYEEVMGYQRSLKTFIDLLEISKKYFSKTFLLEGLFVVWAKTSIGQIKFTDEICSKIEKDKKIKETQQGGTVSITNMNKRWKRIYEILSNDAE</sequence>
<protein>
    <submittedName>
        <fullName evidence="2">DUF262 domain-containing protein</fullName>
    </submittedName>
</protein>
<name>A0ABR7G5Y2_9FIRM</name>
<dbReference type="Pfam" id="PF03235">
    <property type="entry name" value="GmrSD_N"/>
    <property type="match status" value="1"/>
</dbReference>
<gene>
    <name evidence="2" type="ORF">H8S40_04555</name>
</gene>
<organism evidence="2 3">
    <name type="scientific">Ruminococcus hominis</name>
    <dbReference type="NCBI Taxonomy" id="2763065"/>
    <lineage>
        <taxon>Bacteria</taxon>
        <taxon>Bacillati</taxon>
        <taxon>Bacillota</taxon>
        <taxon>Clostridia</taxon>
        <taxon>Eubacteriales</taxon>
        <taxon>Oscillospiraceae</taxon>
        <taxon>Ruminococcus</taxon>
    </lineage>
</organism>